<organism evidence="2 3">
    <name type="scientific">Streptomyces mordarskii</name>
    <dbReference type="NCBI Taxonomy" id="1226758"/>
    <lineage>
        <taxon>Bacteria</taxon>
        <taxon>Bacillati</taxon>
        <taxon>Actinomycetota</taxon>
        <taxon>Actinomycetes</taxon>
        <taxon>Kitasatosporales</taxon>
        <taxon>Streptomycetaceae</taxon>
        <taxon>Streptomyces</taxon>
    </lineage>
</organism>
<reference evidence="2 3" key="1">
    <citation type="journal article" date="2019" name="Int. J. Syst. Evol. Microbiol.">
        <title>The Global Catalogue of Microorganisms (GCM) 10K type strain sequencing project: providing services to taxonomists for standard genome sequencing and annotation.</title>
        <authorList>
            <consortium name="The Broad Institute Genomics Platform"/>
            <consortium name="The Broad Institute Genome Sequencing Center for Infectious Disease"/>
            <person name="Wu L."/>
            <person name="Ma J."/>
        </authorList>
    </citation>
    <scope>NUCLEOTIDE SEQUENCE [LARGE SCALE GENOMIC DNA]</scope>
    <source>
        <strain evidence="2 3">JCM 5052</strain>
    </source>
</reference>
<sequence>MEELVQTGEREPGLGLGSGGPDHFVARLPGQLRDMVEQGALAHPRFTPEDEGLPLGGCHERGQPLPLTVPADHRHKRLHSASLPFTTEPATCVDL</sequence>
<feature type="region of interest" description="Disordered" evidence="1">
    <location>
        <begin position="1"/>
        <end position="22"/>
    </location>
</feature>
<comment type="caution">
    <text evidence="2">The sequence shown here is derived from an EMBL/GenBank/DDBJ whole genome shotgun (WGS) entry which is preliminary data.</text>
</comment>
<evidence type="ECO:0000313" key="3">
    <source>
        <dbReference type="Proteomes" id="UP001501576"/>
    </source>
</evidence>
<dbReference type="EMBL" id="BAAABZ010000042">
    <property type="protein sequence ID" value="GAA0535709.1"/>
    <property type="molecule type" value="Genomic_DNA"/>
</dbReference>
<keyword evidence="3" id="KW-1185">Reference proteome</keyword>
<name>A0ABN1D6I6_9ACTN</name>
<evidence type="ECO:0000256" key="1">
    <source>
        <dbReference type="SAM" id="MobiDB-lite"/>
    </source>
</evidence>
<protein>
    <submittedName>
        <fullName evidence="2">Uncharacterized protein</fullName>
    </submittedName>
</protein>
<accession>A0ABN1D6I6</accession>
<proteinExistence type="predicted"/>
<dbReference type="Proteomes" id="UP001501576">
    <property type="component" value="Unassembled WGS sequence"/>
</dbReference>
<gene>
    <name evidence="2" type="ORF">GCM10010390_41850</name>
</gene>
<evidence type="ECO:0000313" key="2">
    <source>
        <dbReference type="EMBL" id="GAA0535709.1"/>
    </source>
</evidence>